<evidence type="ECO:0000256" key="6">
    <source>
        <dbReference type="SAM" id="Phobius"/>
    </source>
</evidence>
<keyword evidence="8" id="KW-1185">Reference proteome</keyword>
<dbReference type="Proteomes" id="UP001343492">
    <property type="component" value="Unassembled WGS sequence"/>
</dbReference>
<comment type="caution">
    <text evidence="7">The sequence shown here is derived from an EMBL/GenBank/DDBJ whole genome shotgun (WGS) entry which is preliminary data.</text>
</comment>
<dbReference type="PANTHER" id="PTHR30213">
    <property type="entry name" value="INNER MEMBRANE PROTEIN YHJD"/>
    <property type="match status" value="1"/>
</dbReference>
<reference evidence="7 8" key="1">
    <citation type="submission" date="2024-01" db="EMBL/GenBank/DDBJ databases">
        <title>The genome sequence of Erythrobacteraceae sp. strain 1XM1-14.</title>
        <authorList>
            <person name="Liu Y."/>
        </authorList>
    </citation>
    <scope>NUCLEOTIDE SEQUENCE [LARGE SCALE GENOMIC DNA]</scope>
    <source>
        <strain evidence="7 8">1XM1-14</strain>
    </source>
</reference>
<gene>
    <name evidence="7" type="ORF">VRS74_10760</name>
</gene>
<feature type="transmembrane region" description="Helical" evidence="6">
    <location>
        <begin position="126"/>
        <end position="146"/>
    </location>
</feature>
<protein>
    <submittedName>
        <fullName evidence="7">YihY/virulence factor BrkB family protein</fullName>
    </submittedName>
</protein>
<dbReference type="EMBL" id="JAZDQV010000010">
    <property type="protein sequence ID" value="MEE1878162.1"/>
    <property type="molecule type" value="Genomic_DNA"/>
</dbReference>
<evidence type="ECO:0000313" key="8">
    <source>
        <dbReference type="Proteomes" id="UP001343492"/>
    </source>
</evidence>
<feature type="transmembrane region" description="Helical" evidence="6">
    <location>
        <begin position="65"/>
        <end position="87"/>
    </location>
</feature>
<name>A0ABU7GGS1_9SPHN</name>
<keyword evidence="4 6" id="KW-1133">Transmembrane helix</keyword>
<comment type="subcellular location">
    <subcellularLocation>
        <location evidence="1">Cell membrane</location>
        <topology evidence="1">Multi-pass membrane protein</topology>
    </subcellularLocation>
</comment>
<dbReference type="PIRSF" id="PIRSF035875">
    <property type="entry name" value="RNase_BN"/>
    <property type="match status" value="1"/>
</dbReference>
<dbReference type="RefSeq" id="WP_354145266.1">
    <property type="nucleotide sequence ID" value="NZ_JAZDQV010000010.1"/>
</dbReference>
<feature type="transmembrane region" description="Helical" evidence="6">
    <location>
        <begin position="246"/>
        <end position="267"/>
    </location>
</feature>
<feature type="transmembrane region" description="Helical" evidence="6">
    <location>
        <begin position="279"/>
        <end position="299"/>
    </location>
</feature>
<dbReference type="Pfam" id="PF03631">
    <property type="entry name" value="Virul_fac_BrkB"/>
    <property type="match status" value="1"/>
</dbReference>
<evidence type="ECO:0000256" key="2">
    <source>
        <dbReference type="ARBA" id="ARBA00022475"/>
    </source>
</evidence>
<evidence type="ECO:0000256" key="4">
    <source>
        <dbReference type="ARBA" id="ARBA00022989"/>
    </source>
</evidence>
<evidence type="ECO:0000256" key="3">
    <source>
        <dbReference type="ARBA" id="ARBA00022692"/>
    </source>
</evidence>
<evidence type="ECO:0000313" key="7">
    <source>
        <dbReference type="EMBL" id="MEE1878162.1"/>
    </source>
</evidence>
<dbReference type="InterPro" id="IPR017039">
    <property type="entry name" value="Virul_fac_BrkB"/>
</dbReference>
<keyword evidence="3 6" id="KW-0812">Transmembrane</keyword>
<feature type="transmembrane region" description="Helical" evidence="6">
    <location>
        <begin position="213"/>
        <end position="234"/>
    </location>
</feature>
<keyword evidence="2" id="KW-1003">Cell membrane</keyword>
<accession>A0ABU7GGS1</accession>
<evidence type="ECO:0000256" key="5">
    <source>
        <dbReference type="ARBA" id="ARBA00023136"/>
    </source>
</evidence>
<organism evidence="7 8">
    <name type="scientific">Altererythrobacter litoralis</name>
    <dbReference type="NCBI Taxonomy" id="3113904"/>
    <lineage>
        <taxon>Bacteria</taxon>
        <taxon>Pseudomonadati</taxon>
        <taxon>Pseudomonadota</taxon>
        <taxon>Alphaproteobacteria</taxon>
        <taxon>Sphingomonadales</taxon>
        <taxon>Erythrobacteraceae</taxon>
        <taxon>Altererythrobacter</taxon>
    </lineage>
</organism>
<proteinExistence type="predicted"/>
<sequence length="329" mass="36115">MSHFELPHLEEHEIHSLSPEARREEAKSLHGKVLYLVGPGTRAFRAVQRTAIGTFNDGFIHAGNLAYLAMLAIFPFFILGAALFALIGDASHQDALVHTIVVAMPPTVARTIEPVARDVMAARSGLLLWVGAFVALWTVSSLVETIRDILRRAYGTQPTRAFWKYRLISTGFTLAAIVLLVVALFAQVVIGASEQIIQARFPEFVGSVAELRLSQLVPALVLFGSLYVLFFTLTPTAYRARRYPKWPGVAVVTLWWIVVTAALPPVLRSFFTYNLTYGSLAGIMIALFFFWLIGLGMVIGAELNAALAVTPEEEEATAGADEQQKEDEA</sequence>
<feature type="transmembrane region" description="Helical" evidence="6">
    <location>
        <begin position="167"/>
        <end position="193"/>
    </location>
</feature>
<evidence type="ECO:0000256" key="1">
    <source>
        <dbReference type="ARBA" id="ARBA00004651"/>
    </source>
</evidence>
<keyword evidence="5 6" id="KW-0472">Membrane</keyword>
<dbReference type="PANTHER" id="PTHR30213:SF0">
    <property type="entry name" value="UPF0761 MEMBRANE PROTEIN YIHY"/>
    <property type="match status" value="1"/>
</dbReference>